<dbReference type="CDD" id="cd01347">
    <property type="entry name" value="ligand_gated_channel"/>
    <property type="match status" value="1"/>
</dbReference>
<keyword evidence="7 8" id="KW-0998">Cell outer membrane</keyword>
<dbReference type="PROSITE" id="PS52016">
    <property type="entry name" value="TONB_DEPENDENT_REC_3"/>
    <property type="match status" value="1"/>
</dbReference>
<dbReference type="EMBL" id="JBHUJC010000025">
    <property type="protein sequence ID" value="MFD2276508.1"/>
    <property type="molecule type" value="Genomic_DNA"/>
</dbReference>
<keyword evidence="2 8" id="KW-0813">Transport</keyword>
<dbReference type="InterPro" id="IPR012910">
    <property type="entry name" value="Plug_dom"/>
</dbReference>
<dbReference type="SUPFAM" id="SSF56935">
    <property type="entry name" value="Porins"/>
    <property type="match status" value="1"/>
</dbReference>
<evidence type="ECO:0000256" key="5">
    <source>
        <dbReference type="ARBA" id="ARBA00023077"/>
    </source>
</evidence>
<reference evidence="14" key="1">
    <citation type="journal article" date="2019" name="Int. J. Syst. Evol. Microbiol.">
        <title>The Global Catalogue of Microorganisms (GCM) 10K type strain sequencing project: providing services to taxonomists for standard genome sequencing and annotation.</title>
        <authorList>
            <consortium name="The Broad Institute Genomics Platform"/>
            <consortium name="The Broad Institute Genome Sequencing Center for Infectious Disease"/>
            <person name="Wu L."/>
            <person name="Ma J."/>
        </authorList>
    </citation>
    <scope>NUCLEOTIDE SEQUENCE [LARGE SCALE GENOMIC DNA]</scope>
    <source>
        <strain evidence="14">JCM 16545</strain>
    </source>
</reference>
<keyword evidence="3 8" id="KW-1134">Transmembrane beta strand</keyword>
<keyword evidence="6 8" id="KW-0472">Membrane</keyword>
<keyword evidence="5 9" id="KW-0798">TonB box</keyword>
<dbReference type="Gene3D" id="2.170.130.10">
    <property type="entry name" value="TonB-dependent receptor, plug domain"/>
    <property type="match status" value="1"/>
</dbReference>
<evidence type="ECO:0000256" key="10">
    <source>
        <dbReference type="SAM" id="MobiDB-lite"/>
    </source>
</evidence>
<evidence type="ECO:0000256" key="8">
    <source>
        <dbReference type="PROSITE-ProRule" id="PRU01360"/>
    </source>
</evidence>
<proteinExistence type="inferred from homology"/>
<name>A0ABW5E3F6_9BACT</name>
<feature type="region of interest" description="Disordered" evidence="10">
    <location>
        <begin position="249"/>
        <end position="268"/>
    </location>
</feature>
<dbReference type="Gene3D" id="2.40.170.20">
    <property type="entry name" value="TonB-dependent receptor, beta-barrel domain"/>
    <property type="match status" value="1"/>
</dbReference>
<evidence type="ECO:0000256" key="1">
    <source>
        <dbReference type="ARBA" id="ARBA00004571"/>
    </source>
</evidence>
<evidence type="ECO:0000259" key="12">
    <source>
        <dbReference type="Pfam" id="PF07715"/>
    </source>
</evidence>
<evidence type="ECO:0000256" key="4">
    <source>
        <dbReference type="ARBA" id="ARBA00022692"/>
    </source>
</evidence>
<dbReference type="PANTHER" id="PTHR30069:SF28">
    <property type="entry name" value="TONB-DEPENDENT RECEPTOR YNCD-RELATED"/>
    <property type="match status" value="1"/>
</dbReference>
<dbReference type="InterPro" id="IPR039426">
    <property type="entry name" value="TonB-dep_rcpt-like"/>
</dbReference>
<evidence type="ECO:0000313" key="14">
    <source>
        <dbReference type="Proteomes" id="UP001597297"/>
    </source>
</evidence>
<gene>
    <name evidence="13" type="ORF">ACFSQZ_08525</name>
</gene>
<dbReference type="Pfam" id="PF00593">
    <property type="entry name" value="TonB_dep_Rec_b-barrel"/>
    <property type="match status" value="1"/>
</dbReference>
<comment type="caution">
    <text evidence="13">The sequence shown here is derived from an EMBL/GenBank/DDBJ whole genome shotgun (WGS) entry which is preliminary data.</text>
</comment>
<dbReference type="PANTHER" id="PTHR30069">
    <property type="entry name" value="TONB-DEPENDENT OUTER MEMBRANE RECEPTOR"/>
    <property type="match status" value="1"/>
</dbReference>
<evidence type="ECO:0000256" key="6">
    <source>
        <dbReference type="ARBA" id="ARBA00023136"/>
    </source>
</evidence>
<evidence type="ECO:0000313" key="13">
    <source>
        <dbReference type="EMBL" id="MFD2276508.1"/>
    </source>
</evidence>
<keyword evidence="13" id="KW-0675">Receptor</keyword>
<keyword evidence="14" id="KW-1185">Reference proteome</keyword>
<evidence type="ECO:0000256" key="9">
    <source>
        <dbReference type="RuleBase" id="RU003357"/>
    </source>
</evidence>
<dbReference type="Proteomes" id="UP001597297">
    <property type="component" value="Unassembled WGS sequence"/>
</dbReference>
<organism evidence="13 14">
    <name type="scientific">Rubritalea spongiae</name>
    <dbReference type="NCBI Taxonomy" id="430797"/>
    <lineage>
        <taxon>Bacteria</taxon>
        <taxon>Pseudomonadati</taxon>
        <taxon>Verrucomicrobiota</taxon>
        <taxon>Verrucomicrobiia</taxon>
        <taxon>Verrucomicrobiales</taxon>
        <taxon>Rubritaleaceae</taxon>
        <taxon>Rubritalea</taxon>
    </lineage>
</organism>
<dbReference type="RefSeq" id="WP_377093013.1">
    <property type="nucleotide sequence ID" value="NZ_JBHSJM010000001.1"/>
</dbReference>
<protein>
    <submittedName>
        <fullName evidence="13">TonB-dependent receptor domain-containing protein</fullName>
    </submittedName>
</protein>
<dbReference type="InterPro" id="IPR000531">
    <property type="entry name" value="Beta-barrel_TonB"/>
</dbReference>
<dbReference type="Pfam" id="PF07715">
    <property type="entry name" value="Plug"/>
    <property type="match status" value="1"/>
</dbReference>
<evidence type="ECO:0000256" key="3">
    <source>
        <dbReference type="ARBA" id="ARBA00022452"/>
    </source>
</evidence>
<comment type="subcellular location">
    <subcellularLocation>
        <location evidence="1 8">Cell outer membrane</location>
        <topology evidence="1 8">Multi-pass membrane protein</topology>
    </subcellularLocation>
</comment>
<dbReference type="InterPro" id="IPR036942">
    <property type="entry name" value="Beta-barrel_TonB_sf"/>
</dbReference>
<dbReference type="InterPro" id="IPR037066">
    <property type="entry name" value="Plug_dom_sf"/>
</dbReference>
<sequence length="636" mass="69422">MKSLHTHSSNLSTKVVAGLVVASQVVASAEEVKEEVVAKLDETTVIATKFEKDLSDVSSSVAVLDADALLNEGKVSVQDAIGYRVPGVIATSTAGQRGQAGSLFIRGMTTNKSQMRLDGVRVSDSTSTFAKFLGSSNLYGLSNIEVLKGAASSVYGAGAIGGVVALNTAKGEGKPMHSLTAEYGSFNSWLGNLSSQGQVGGLSYNVGLTAEDTQNDSNAIVDGNDFTQLTYYSRFDYAIDSDSSVGLTLRGGDADSETPERGNPVANTPQVSEYNRIFATLFYENQISEAWNTRVTLGFSKEDFESRGYSEDYDWMTYLPLGTYSESNFDSNTERYSIYWDNEYVWSEGHTTVVGSYFENSEYESTYQEAAERDTFGVYVNHSWQVIDSLQLNGTLGWDDHDDFGDVWTWNAGASYNVLTDTAIKANVGKGFRAPTFGELDGNDLDAESSLNWDFGVEQEIGDTRVSVTWFENDIEDFIEFQGFDPSTFAAVYGNAEGKTKTNGLELGIDADIEEIRSVVFASYTYYQNTLDAIIPQQTAAAGIDTAITSDINAGLVATWVDQRTSSDQAVDTLDSYFLIDLYSNYQVTENLKLHARIENLFDEHYILGDFSGIYGELNAVQGRGRGFYGGVTLTF</sequence>
<comment type="similarity">
    <text evidence="8 9">Belongs to the TonB-dependent receptor family.</text>
</comment>
<evidence type="ECO:0000256" key="7">
    <source>
        <dbReference type="ARBA" id="ARBA00023237"/>
    </source>
</evidence>
<feature type="domain" description="TonB-dependent receptor-like beta-barrel" evidence="11">
    <location>
        <begin position="222"/>
        <end position="601"/>
    </location>
</feature>
<evidence type="ECO:0000256" key="2">
    <source>
        <dbReference type="ARBA" id="ARBA00022448"/>
    </source>
</evidence>
<feature type="domain" description="TonB-dependent receptor plug" evidence="12">
    <location>
        <begin position="54"/>
        <end position="163"/>
    </location>
</feature>
<accession>A0ABW5E3F6</accession>
<keyword evidence="4 8" id="KW-0812">Transmembrane</keyword>
<evidence type="ECO:0000259" key="11">
    <source>
        <dbReference type="Pfam" id="PF00593"/>
    </source>
</evidence>